<name>A0A1Y5N5G7_9BACT</name>
<reference evidence="2 3" key="1">
    <citation type="submission" date="2017-04" db="EMBL/GenBank/DDBJ databases">
        <title>Complete genome of Campylobacter concisus ATCC 33237T and draft genomes for an additional eight well characterized C. concisus strains.</title>
        <authorList>
            <person name="Cornelius A.J."/>
            <person name="Miller W.G."/>
            <person name="Lastovica A.J."/>
            <person name="On S.L."/>
            <person name="French N.P."/>
            <person name="Vandenberg O."/>
            <person name="Biggs P.J."/>
        </authorList>
    </citation>
    <scope>NUCLEOTIDE SEQUENCE [LARGE SCALE GENOMIC DNA]</scope>
    <source>
        <strain evidence="2 3">Lasto127.99</strain>
    </source>
</reference>
<dbReference type="SMART" id="SM00507">
    <property type="entry name" value="HNHc"/>
    <property type="match status" value="1"/>
</dbReference>
<organism evidence="2 3">
    <name type="scientific">Campylobacter concisus</name>
    <dbReference type="NCBI Taxonomy" id="199"/>
    <lineage>
        <taxon>Bacteria</taxon>
        <taxon>Pseudomonadati</taxon>
        <taxon>Campylobacterota</taxon>
        <taxon>Epsilonproteobacteria</taxon>
        <taxon>Campylobacterales</taxon>
        <taxon>Campylobacteraceae</taxon>
        <taxon>Campylobacter</taxon>
    </lineage>
</organism>
<evidence type="ECO:0000313" key="3">
    <source>
        <dbReference type="Proteomes" id="UP000195893"/>
    </source>
</evidence>
<comment type="caution">
    <text evidence="2">The sequence shown here is derived from an EMBL/GenBank/DDBJ whole genome shotgun (WGS) entry which is preliminary data.</text>
</comment>
<sequence length="86" mass="10343">MRLTKSENRAYQLRLLEAYPLCQICEEQQSIECHHVRYGRFGADKDDSKQIAVCRECHQWCHAHKHESIEKYEEVADENWQRFGEC</sequence>
<gene>
    <name evidence="2" type="ORF">B9N60_09905</name>
</gene>
<dbReference type="Proteomes" id="UP000195893">
    <property type="component" value="Unassembled WGS sequence"/>
</dbReference>
<proteinExistence type="predicted"/>
<evidence type="ECO:0000259" key="1">
    <source>
        <dbReference type="SMART" id="SM00507"/>
    </source>
</evidence>
<dbReference type="EMBL" id="NDYQ01000020">
    <property type="protein sequence ID" value="OUT16110.1"/>
    <property type="molecule type" value="Genomic_DNA"/>
</dbReference>
<dbReference type="RefSeq" id="WP_087582239.1">
    <property type="nucleotide sequence ID" value="NZ_NDYQ01000020.1"/>
</dbReference>
<protein>
    <recommendedName>
        <fullName evidence="1">HNH nuclease domain-containing protein</fullName>
    </recommendedName>
</protein>
<feature type="domain" description="HNH nuclease" evidence="1">
    <location>
        <begin position="10"/>
        <end position="59"/>
    </location>
</feature>
<dbReference type="AlphaFoldDB" id="A0A1Y5N5G7"/>
<dbReference type="InterPro" id="IPR003615">
    <property type="entry name" value="HNH_nuc"/>
</dbReference>
<accession>A0A1Y5N5G7</accession>
<evidence type="ECO:0000313" key="2">
    <source>
        <dbReference type="EMBL" id="OUT16110.1"/>
    </source>
</evidence>